<dbReference type="GO" id="GO:0016592">
    <property type="term" value="C:mediator complex"/>
    <property type="evidence" value="ECO:0007669"/>
    <property type="project" value="TreeGrafter"/>
</dbReference>
<dbReference type="SUPFAM" id="SSF46579">
    <property type="entry name" value="Prefoldin"/>
    <property type="match status" value="1"/>
</dbReference>
<sequence>MNLESNDITKYENFLEKVLQKDLKQLIDKRQEILIKINEIQRLRRNISLFSAMKLSELNTSIDLGCDVYIQANIPDITMVFVELAFGFFLELKLDEIPYILDLKEDLEYMKLDILNDKIATIKARIKVFSEAISFLCFN</sequence>
<accession>A0A1J4MTI3</accession>
<evidence type="ECO:0000313" key="3">
    <source>
        <dbReference type="Proteomes" id="UP000186804"/>
    </source>
</evidence>
<dbReference type="VEuPathDB" id="CryptoDB:cand_010820"/>
<dbReference type="GO" id="GO:0045944">
    <property type="term" value="P:positive regulation of transcription by RNA polymerase II"/>
    <property type="evidence" value="ECO:0007669"/>
    <property type="project" value="TreeGrafter"/>
</dbReference>
<dbReference type="AlphaFoldDB" id="A0A1J4MTI3"/>
<name>A0A1J4MTI3_9CRYT</name>
<dbReference type="PANTHER" id="PTHR13345:SF9">
    <property type="entry name" value="PROTEIN UXT"/>
    <property type="match status" value="1"/>
</dbReference>
<dbReference type="OrthoDB" id="338552at2759"/>
<keyword evidence="3" id="KW-1185">Reference proteome</keyword>
<dbReference type="GeneID" id="92365267"/>
<evidence type="ECO:0000313" key="2">
    <source>
        <dbReference type="EMBL" id="OII76324.1"/>
    </source>
</evidence>
<proteinExistence type="inferred from homology"/>
<evidence type="ECO:0008006" key="4">
    <source>
        <dbReference type="Google" id="ProtNLM"/>
    </source>
</evidence>
<comment type="caution">
    <text evidence="2">The sequence shown here is derived from an EMBL/GenBank/DDBJ whole genome shotgun (WGS) entry which is preliminary data.</text>
</comment>
<dbReference type="GO" id="GO:0003714">
    <property type="term" value="F:transcription corepressor activity"/>
    <property type="evidence" value="ECO:0007669"/>
    <property type="project" value="InterPro"/>
</dbReference>
<dbReference type="Gene3D" id="1.10.287.370">
    <property type="match status" value="1"/>
</dbReference>
<dbReference type="RefSeq" id="XP_067068170.1">
    <property type="nucleotide sequence ID" value="XM_067211321.1"/>
</dbReference>
<dbReference type="PRINTS" id="PR01502">
    <property type="entry name" value="UXTPROTEIN"/>
</dbReference>
<dbReference type="EMBL" id="LRBS01000067">
    <property type="protein sequence ID" value="OII76324.1"/>
    <property type="molecule type" value="Genomic_DNA"/>
</dbReference>
<dbReference type="InterPro" id="IPR003994">
    <property type="entry name" value="UXT"/>
</dbReference>
<dbReference type="InterPro" id="IPR009053">
    <property type="entry name" value="Prefoldin"/>
</dbReference>
<dbReference type="CDD" id="cd23158">
    <property type="entry name" value="Prefoldin_UXT"/>
    <property type="match status" value="1"/>
</dbReference>
<dbReference type="InterPro" id="IPR004127">
    <property type="entry name" value="Prefoldin_subunit_alpha"/>
</dbReference>
<evidence type="ECO:0000256" key="1">
    <source>
        <dbReference type="ARBA" id="ARBA00007666"/>
    </source>
</evidence>
<dbReference type="Pfam" id="PF02996">
    <property type="entry name" value="Prefoldin"/>
    <property type="match status" value="1"/>
</dbReference>
<reference evidence="2 3" key="1">
    <citation type="submission" date="2016-10" db="EMBL/GenBank/DDBJ databases">
        <title>Reductive evolution of mitochondrial metabolism and differential evolution of invasion-related proteins in Cryptosporidium.</title>
        <authorList>
            <person name="Liu S."/>
            <person name="Roellig D.M."/>
            <person name="Guo Y."/>
            <person name="Li N."/>
            <person name="Frace M.A."/>
            <person name="Tang K."/>
            <person name="Zhang L."/>
            <person name="Feng Y."/>
            <person name="Xiao L."/>
        </authorList>
    </citation>
    <scope>NUCLEOTIDE SEQUENCE [LARGE SCALE GENOMIC DNA]</scope>
    <source>
        <strain evidence="2">30847</strain>
    </source>
</reference>
<dbReference type="Proteomes" id="UP000186804">
    <property type="component" value="Unassembled WGS sequence"/>
</dbReference>
<gene>
    <name evidence="2" type="ORF">cand_010820</name>
</gene>
<organism evidence="2 3">
    <name type="scientific">Cryptosporidium andersoni</name>
    <dbReference type="NCBI Taxonomy" id="117008"/>
    <lineage>
        <taxon>Eukaryota</taxon>
        <taxon>Sar</taxon>
        <taxon>Alveolata</taxon>
        <taxon>Apicomplexa</taxon>
        <taxon>Conoidasida</taxon>
        <taxon>Coccidia</taxon>
        <taxon>Eucoccidiorida</taxon>
        <taxon>Eimeriorina</taxon>
        <taxon>Cryptosporidiidae</taxon>
        <taxon>Cryptosporidium</taxon>
    </lineage>
</organism>
<dbReference type="PANTHER" id="PTHR13345">
    <property type="entry name" value="MEDIATOR OF RNA POLYMERASE II TRANSCRIPTION SUBUNIT 10"/>
    <property type="match status" value="1"/>
</dbReference>
<comment type="similarity">
    <text evidence="1">Belongs to the UXT family.</text>
</comment>
<protein>
    <recommendedName>
        <fullName evidence="4">Prefoldin subunit family protein</fullName>
    </recommendedName>
</protein>
<dbReference type="GO" id="GO:0000122">
    <property type="term" value="P:negative regulation of transcription by RNA polymerase II"/>
    <property type="evidence" value="ECO:0007669"/>
    <property type="project" value="InterPro"/>
</dbReference>